<organism evidence="10 11">
    <name type="scientific">Arthrobacter sulfonylureivorans</name>
    <dbReference type="NCBI Taxonomy" id="2486855"/>
    <lineage>
        <taxon>Bacteria</taxon>
        <taxon>Bacillati</taxon>
        <taxon>Actinomycetota</taxon>
        <taxon>Actinomycetes</taxon>
        <taxon>Micrococcales</taxon>
        <taxon>Micrococcaceae</taxon>
        <taxon>Arthrobacter</taxon>
    </lineage>
</organism>
<dbReference type="Proteomes" id="UP000829069">
    <property type="component" value="Chromosome"/>
</dbReference>
<evidence type="ECO:0000256" key="1">
    <source>
        <dbReference type="ARBA" id="ARBA00001342"/>
    </source>
</evidence>
<evidence type="ECO:0000256" key="2">
    <source>
        <dbReference type="ARBA" id="ARBA00001968"/>
    </source>
</evidence>
<dbReference type="EC" id="4.1.1.112" evidence="9"/>
<dbReference type="SUPFAM" id="SSF89562">
    <property type="entry name" value="RraA-like"/>
    <property type="match status" value="1"/>
</dbReference>
<dbReference type="Pfam" id="PF03737">
    <property type="entry name" value="RraA-like"/>
    <property type="match status" value="1"/>
</dbReference>
<gene>
    <name evidence="10" type="primary">rraA</name>
    <name evidence="10" type="ORF">MNQ99_01925</name>
</gene>
<sequence>MTNPAGNAKASTAVEPALTPTADLYDERGDELASVALQFGNFGGRDAFSGPVRTIRCFQDNGLVKSVLNSPGHGAVLVVDGGGSLETALMGDMIAAAAVANGWSGVIINGAVRDRTALAQLPLGVKALGSNPRKSAKESSGETNVPVEIGGVVFRPGAMVHADLDGILVDAGPGR</sequence>
<dbReference type="NCBIfam" id="TIGR01935">
    <property type="entry name" value="NOT-MenG"/>
    <property type="match status" value="1"/>
</dbReference>
<dbReference type="NCBIfam" id="NF006875">
    <property type="entry name" value="PRK09372.1"/>
    <property type="match status" value="1"/>
</dbReference>
<proteinExistence type="inferred from homology"/>
<evidence type="ECO:0000313" key="10">
    <source>
        <dbReference type="EMBL" id="UNK46154.1"/>
    </source>
</evidence>
<evidence type="ECO:0000313" key="11">
    <source>
        <dbReference type="Proteomes" id="UP000829069"/>
    </source>
</evidence>
<dbReference type="RefSeq" id="WP_241914241.1">
    <property type="nucleotide sequence ID" value="NZ_CP093326.1"/>
</dbReference>
<evidence type="ECO:0000256" key="7">
    <source>
        <dbReference type="ARBA" id="ARBA00025046"/>
    </source>
</evidence>
<evidence type="ECO:0000256" key="6">
    <source>
        <dbReference type="ARBA" id="ARBA00023239"/>
    </source>
</evidence>
<accession>A0ABY3W764</accession>
<comment type="cofactor">
    <cofactor evidence="2 9">
        <name>a divalent metal cation</name>
        <dbReference type="ChEBI" id="CHEBI:60240"/>
    </cofactor>
</comment>
<comment type="catalytic activity">
    <reaction evidence="1 9">
        <text>4-hydroxy-4-methyl-2-oxoglutarate = 2 pyruvate</text>
        <dbReference type="Rhea" id="RHEA:22748"/>
        <dbReference type="ChEBI" id="CHEBI:15361"/>
        <dbReference type="ChEBI" id="CHEBI:58276"/>
        <dbReference type="EC" id="4.1.3.17"/>
    </reaction>
</comment>
<keyword evidence="5 9" id="KW-0479">Metal-binding</keyword>
<evidence type="ECO:0000256" key="4">
    <source>
        <dbReference type="ARBA" id="ARBA00011233"/>
    </source>
</evidence>
<comment type="function">
    <text evidence="7 9">Catalyzes the aldol cleavage of 4-hydroxy-4-methyl-2-oxoglutarate (HMG) into 2 molecules of pyruvate. Also contains a secondary oxaloacetate (OAA) decarboxylase activity due to the common pyruvate enolate transition state formed following C-C bond cleavage in the retro-aldol and decarboxylation reactions.</text>
</comment>
<dbReference type="CDD" id="cd16841">
    <property type="entry name" value="RraA_family"/>
    <property type="match status" value="1"/>
</dbReference>
<dbReference type="PANTHER" id="PTHR33254:SF4">
    <property type="entry name" value="4-HYDROXY-4-METHYL-2-OXOGLUTARATE ALDOLASE 3-RELATED"/>
    <property type="match status" value="1"/>
</dbReference>
<protein>
    <recommendedName>
        <fullName evidence="9">4-hydroxy-4-methyl-2-oxoglutarate aldolase</fullName>
        <shortName evidence="9">HMG aldolase</shortName>
        <ecNumber evidence="9">4.1.1.112</ecNumber>
        <ecNumber evidence="9">4.1.3.17</ecNumber>
    </recommendedName>
    <alternativeName>
        <fullName evidence="9">Oxaloacetate decarboxylase</fullName>
    </alternativeName>
</protein>
<reference evidence="10 11" key="1">
    <citation type="submission" date="2022-03" db="EMBL/GenBank/DDBJ databases">
        <title>Isotopic signatures of nitrous oxide derived from detoxification processes.</title>
        <authorList>
            <person name="Behrendt U."/>
            <person name="Buchen C."/>
            <person name="Well R."/>
            <person name="Ulrich A."/>
            <person name="Rohe L."/>
            <person name="Kolb S."/>
            <person name="Schloter M."/>
            <person name="Horn M.A."/>
            <person name="Augustin J."/>
        </authorList>
    </citation>
    <scope>NUCLEOTIDE SEQUENCE [LARGE SCALE GENOMIC DNA]</scope>
    <source>
        <strain evidence="10 11">S4-C24</strain>
    </source>
</reference>
<evidence type="ECO:0000256" key="9">
    <source>
        <dbReference type="RuleBase" id="RU004338"/>
    </source>
</evidence>
<evidence type="ECO:0000256" key="8">
    <source>
        <dbReference type="ARBA" id="ARBA00047973"/>
    </source>
</evidence>
<dbReference type="EMBL" id="CP093326">
    <property type="protein sequence ID" value="UNK46154.1"/>
    <property type="molecule type" value="Genomic_DNA"/>
</dbReference>
<keyword evidence="11" id="KW-1185">Reference proteome</keyword>
<evidence type="ECO:0000256" key="5">
    <source>
        <dbReference type="ARBA" id="ARBA00022723"/>
    </source>
</evidence>
<dbReference type="EC" id="4.1.3.17" evidence="9"/>
<dbReference type="Gene3D" id="3.50.30.40">
    <property type="entry name" value="Ribonuclease E inhibitor RraA/RraA-like"/>
    <property type="match status" value="1"/>
</dbReference>
<dbReference type="InterPro" id="IPR036704">
    <property type="entry name" value="RraA/RraA-like_sf"/>
</dbReference>
<comment type="similarity">
    <text evidence="3 9">Belongs to the class II aldolase/RraA-like family.</text>
</comment>
<dbReference type="PANTHER" id="PTHR33254">
    <property type="entry name" value="4-HYDROXY-4-METHYL-2-OXOGLUTARATE ALDOLASE 3-RELATED"/>
    <property type="match status" value="1"/>
</dbReference>
<comment type="subunit">
    <text evidence="4 9">Homotrimer.</text>
</comment>
<dbReference type="InterPro" id="IPR010203">
    <property type="entry name" value="RraA"/>
</dbReference>
<name>A0ABY3W764_9MICC</name>
<keyword evidence="6 9" id="KW-0456">Lyase</keyword>
<evidence type="ECO:0000256" key="3">
    <source>
        <dbReference type="ARBA" id="ARBA00008621"/>
    </source>
</evidence>
<comment type="catalytic activity">
    <reaction evidence="8 9">
        <text>oxaloacetate + H(+) = pyruvate + CO2</text>
        <dbReference type="Rhea" id="RHEA:15641"/>
        <dbReference type="ChEBI" id="CHEBI:15361"/>
        <dbReference type="ChEBI" id="CHEBI:15378"/>
        <dbReference type="ChEBI" id="CHEBI:16452"/>
        <dbReference type="ChEBI" id="CHEBI:16526"/>
        <dbReference type="EC" id="4.1.1.112"/>
    </reaction>
</comment>
<dbReference type="InterPro" id="IPR005493">
    <property type="entry name" value="RraA/RraA-like"/>
</dbReference>